<gene>
    <name evidence="3" type="ORF">ACFQS9_12835</name>
</gene>
<comment type="caution">
    <text evidence="3">The sequence shown here is derived from an EMBL/GenBank/DDBJ whole genome shotgun (WGS) entry which is preliminary data.</text>
</comment>
<dbReference type="EMBL" id="JBHTCS010000014">
    <property type="protein sequence ID" value="MFC7448776.1"/>
    <property type="molecule type" value="Genomic_DNA"/>
</dbReference>
<dbReference type="RefSeq" id="WP_378405176.1">
    <property type="nucleotide sequence ID" value="NZ_JBHTCS010000014.1"/>
</dbReference>
<protein>
    <recommendedName>
        <fullName evidence="5">Capsular polysaccharide biosynthesis protein</fullName>
    </recommendedName>
</protein>
<evidence type="ECO:0000313" key="3">
    <source>
        <dbReference type="EMBL" id="MFC7448776.1"/>
    </source>
</evidence>
<keyword evidence="2" id="KW-0472">Membrane</keyword>
<evidence type="ECO:0008006" key="5">
    <source>
        <dbReference type="Google" id="ProtNLM"/>
    </source>
</evidence>
<accession>A0ABW2RZ24</accession>
<sequence length="254" mass="26997">MDLFDVARSCLRRWYLLFPLLLLTCWVSLDAYGSVRPVYYANTVLGLAPPSVRVESAGGQSAPGEVRRNALLDVGGATLIANMAALGLREPSVVDRVVAAGGLPDYESKMFPVPAPQQLPLIMIESTSADPTAVSKTLELVSAQAEVTLRTLQQQARVPDDLMVVPFPVSPPSAPGAAMPTRTRSTMSIFLAGLGLSVLFTVVVDVLLTRRKSRGPTIRASAPAADRASPGQSSSHVDEPNEIARVSEDTMDAT</sequence>
<keyword evidence="2" id="KW-1133">Transmembrane helix</keyword>
<evidence type="ECO:0000313" key="4">
    <source>
        <dbReference type="Proteomes" id="UP001596484"/>
    </source>
</evidence>
<keyword evidence="4" id="KW-1185">Reference proteome</keyword>
<reference evidence="4" key="1">
    <citation type="journal article" date="2019" name="Int. J. Syst. Evol. Microbiol.">
        <title>The Global Catalogue of Microorganisms (GCM) 10K type strain sequencing project: providing services to taxonomists for standard genome sequencing and annotation.</title>
        <authorList>
            <consortium name="The Broad Institute Genomics Platform"/>
            <consortium name="The Broad Institute Genome Sequencing Center for Infectious Disease"/>
            <person name="Wu L."/>
            <person name="Ma J."/>
        </authorList>
    </citation>
    <scope>NUCLEOTIDE SEQUENCE [LARGE SCALE GENOMIC DNA]</scope>
    <source>
        <strain evidence="4">ICMP 19430</strain>
    </source>
</reference>
<proteinExistence type="predicted"/>
<feature type="compositionally biased region" description="Low complexity" evidence="1">
    <location>
        <begin position="219"/>
        <end position="230"/>
    </location>
</feature>
<dbReference type="Proteomes" id="UP001596484">
    <property type="component" value="Unassembled WGS sequence"/>
</dbReference>
<keyword evidence="2" id="KW-0812">Transmembrane</keyword>
<evidence type="ECO:0000256" key="2">
    <source>
        <dbReference type="SAM" id="Phobius"/>
    </source>
</evidence>
<feature type="transmembrane region" description="Helical" evidence="2">
    <location>
        <begin position="189"/>
        <end position="208"/>
    </location>
</feature>
<feature type="region of interest" description="Disordered" evidence="1">
    <location>
        <begin position="215"/>
        <end position="254"/>
    </location>
</feature>
<organism evidence="3 4">
    <name type="scientific">Rhodococcus daqingensis</name>
    <dbReference type="NCBI Taxonomy" id="2479363"/>
    <lineage>
        <taxon>Bacteria</taxon>
        <taxon>Bacillati</taxon>
        <taxon>Actinomycetota</taxon>
        <taxon>Actinomycetes</taxon>
        <taxon>Mycobacteriales</taxon>
        <taxon>Nocardiaceae</taxon>
        <taxon>Rhodococcus</taxon>
    </lineage>
</organism>
<evidence type="ECO:0000256" key="1">
    <source>
        <dbReference type="SAM" id="MobiDB-lite"/>
    </source>
</evidence>
<name>A0ABW2RZ24_9NOCA</name>